<evidence type="ECO:0000256" key="2">
    <source>
        <dbReference type="ARBA" id="ARBA00022448"/>
    </source>
</evidence>
<dbReference type="InterPro" id="IPR000425">
    <property type="entry name" value="MIP"/>
</dbReference>
<dbReference type="PROSITE" id="PS00221">
    <property type="entry name" value="MIP"/>
    <property type="match status" value="1"/>
</dbReference>
<dbReference type="InterPro" id="IPR022357">
    <property type="entry name" value="MIP_CS"/>
</dbReference>
<dbReference type="NCBIfam" id="TIGR00861">
    <property type="entry name" value="MIP"/>
    <property type="match status" value="1"/>
</dbReference>
<comment type="subcellular location">
    <subcellularLocation>
        <location evidence="1">Membrane</location>
        <topology evidence="1">Multi-pass membrane protein</topology>
    </subcellularLocation>
</comment>
<feature type="transmembrane region" description="Helical" evidence="7">
    <location>
        <begin position="70"/>
        <end position="93"/>
    </location>
</feature>
<dbReference type="EMBL" id="JAPFFJ010000015">
    <property type="protein sequence ID" value="KAJ6409952.1"/>
    <property type="molecule type" value="Genomic_DNA"/>
</dbReference>
<comment type="caution">
    <text evidence="8">The sequence shown here is derived from an EMBL/GenBank/DDBJ whole genome shotgun (WGS) entry which is preliminary data.</text>
</comment>
<dbReference type="InterPro" id="IPR034294">
    <property type="entry name" value="Aquaporin_transptr"/>
</dbReference>
<dbReference type="CDD" id="cd00333">
    <property type="entry name" value="MIP"/>
    <property type="match status" value="1"/>
</dbReference>
<dbReference type="PRINTS" id="PR00783">
    <property type="entry name" value="MINTRINSICP"/>
</dbReference>
<dbReference type="GO" id="GO:0015267">
    <property type="term" value="F:channel activity"/>
    <property type="evidence" value="ECO:0007669"/>
    <property type="project" value="InterPro"/>
</dbReference>
<feature type="transmembrane region" description="Helical" evidence="7">
    <location>
        <begin position="113"/>
        <end position="135"/>
    </location>
</feature>
<feature type="transmembrane region" description="Helical" evidence="7">
    <location>
        <begin position="194"/>
        <end position="217"/>
    </location>
</feature>
<name>A0AAD6JRM5_9ROSI</name>
<evidence type="ECO:0000256" key="7">
    <source>
        <dbReference type="SAM" id="Phobius"/>
    </source>
</evidence>
<dbReference type="Proteomes" id="UP001162972">
    <property type="component" value="Chromosome 9"/>
</dbReference>
<keyword evidence="3 6" id="KW-0812">Transmembrane</keyword>
<sequence length="289" mass="30595">MSKEVIEEGQTHGKDYVDPPPAPLFDVGEFKLWSFYRALIAEFIATLLFLYITVATVIGHKKNQDACGGVGLLGIAWAFGGMIFILVYCTAGISGGHINPAVTFGLLLARKVTLIRAVSYMVAQCLGAICGVGLVKAFMKPYYNSLGGGANSVASGYSTGTALGAEIIGTFVLVYTVFSATDPKRSARDSHIPVLAPLPIGFAVLAPLPIGFAVFMVHLATIPITGTGINPARSFGAAVIINDKKAWDDHWIFWVGPFAGALAAAVYHQFILRAAAMKALGSFRSHPSN</sequence>
<evidence type="ECO:0000256" key="1">
    <source>
        <dbReference type="ARBA" id="ARBA00004141"/>
    </source>
</evidence>
<keyword evidence="4 7" id="KW-1133">Transmembrane helix</keyword>
<feature type="transmembrane region" description="Helical" evidence="7">
    <location>
        <begin position="35"/>
        <end position="58"/>
    </location>
</feature>
<dbReference type="InterPro" id="IPR023271">
    <property type="entry name" value="Aquaporin-like"/>
</dbReference>
<dbReference type="PANTHER" id="PTHR45687">
    <property type="entry name" value="AQUAPORIN OR AQUAGLYCEROPORIN RELATED"/>
    <property type="match status" value="1"/>
</dbReference>
<dbReference type="Pfam" id="PF00230">
    <property type="entry name" value="MIP"/>
    <property type="match status" value="1"/>
</dbReference>
<keyword evidence="5 7" id="KW-0472">Membrane</keyword>
<reference evidence="8 9" key="1">
    <citation type="journal article" date="2023" name="Int. J. Mol. Sci.">
        <title>De Novo Assembly and Annotation of 11 Diverse Shrub Willow (Salix) Genomes Reveals Novel Gene Organization in Sex-Linked Regions.</title>
        <authorList>
            <person name="Hyden B."/>
            <person name="Feng K."/>
            <person name="Yates T.B."/>
            <person name="Jawdy S."/>
            <person name="Cereghino C."/>
            <person name="Smart L.B."/>
            <person name="Muchero W."/>
        </authorList>
    </citation>
    <scope>NUCLEOTIDE SEQUENCE [LARGE SCALE GENOMIC DNA]</scope>
    <source>
        <tissue evidence="8">Shoot tip</tissue>
    </source>
</reference>
<evidence type="ECO:0000256" key="5">
    <source>
        <dbReference type="ARBA" id="ARBA00023136"/>
    </source>
</evidence>
<proteinExistence type="inferred from homology"/>
<comment type="similarity">
    <text evidence="6">Belongs to the MIP/aquaporin (TC 1.A.8) family.</text>
</comment>
<dbReference type="SUPFAM" id="SSF81338">
    <property type="entry name" value="Aquaporin-like"/>
    <property type="match status" value="1"/>
</dbReference>
<organism evidence="8 9">
    <name type="scientific">Salix udensis</name>
    <dbReference type="NCBI Taxonomy" id="889485"/>
    <lineage>
        <taxon>Eukaryota</taxon>
        <taxon>Viridiplantae</taxon>
        <taxon>Streptophyta</taxon>
        <taxon>Embryophyta</taxon>
        <taxon>Tracheophyta</taxon>
        <taxon>Spermatophyta</taxon>
        <taxon>Magnoliopsida</taxon>
        <taxon>eudicotyledons</taxon>
        <taxon>Gunneridae</taxon>
        <taxon>Pentapetalae</taxon>
        <taxon>rosids</taxon>
        <taxon>fabids</taxon>
        <taxon>Malpighiales</taxon>
        <taxon>Salicaceae</taxon>
        <taxon>Saliceae</taxon>
        <taxon>Salix</taxon>
    </lineage>
</organism>
<dbReference type="Gene3D" id="1.20.1080.10">
    <property type="entry name" value="Glycerol uptake facilitator protein"/>
    <property type="match status" value="1"/>
</dbReference>
<keyword evidence="2 6" id="KW-0813">Transport</keyword>
<keyword evidence="9" id="KW-1185">Reference proteome</keyword>
<evidence type="ECO:0000256" key="3">
    <source>
        <dbReference type="ARBA" id="ARBA00022692"/>
    </source>
</evidence>
<gene>
    <name evidence="8" type="ORF">OIU84_009443</name>
</gene>
<protein>
    <submittedName>
        <fullName evidence="8">Uncharacterized protein</fullName>
    </submittedName>
</protein>
<evidence type="ECO:0000256" key="6">
    <source>
        <dbReference type="RuleBase" id="RU000477"/>
    </source>
</evidence>
<accession>A0AAD6JRM5</accession>
<dbReference type="GO" id="GO:0016020">
    <property type="term" value="C:membrane"/>
    <property type="evidence" value="ECO:0007669"/>
    <property type="project" value="UniProtKB-SubCell"/>
</dbReference>
<feature type="transmembrane region" description="Helical" evidence="7">
    <location>
        <begin position="251"/>
        <end position="272"/>
    </location>
</feature>
<evidence type="ECO:0000313" key="9">
    <source>
        <dbReference type="Proteomes" id="UP001162972"/>
    </source>
</evidence>
<evidence type="ECO:0000313" key="8">
    <source>
        <dbReference type="EMBL" id="KAJ6409952.1"/>
    </source>
</evidence>
<evidence type="ECO:0000256" key="4">
    <source>
        <dbReference type="ARBA" id="ARBA00022989"/>
    </source>
</evidence>
<dbReference type="AlphaFoldDB" id="A0AAD6JRM5"/>